<protein>
    <recommendedName>
        <fullName evidence="3">Ribosomal protein S3AE</fullName>
    </recommendedName>
</protein>
<evidence type="ECO:0008006" key="3">
    <source>
        <dbReference type="Google" id="ProtNLM"/>
    </source>
</evidence>
<reference evidence="2" key="1">
    <citation type="journal article" date="2019" name="Int. J. Syst. Evol. Microbiol.">
        <title>The Global Catalogue of Microorganisms (GCM) 10K type strain sequencing project: providing services to taxonomists for standard genome sequencing and annotation.</title>
        <authorList>
            <consortium name="The Broad Institute Genomics Platform"/>
            <consortium name="The Broad Institute Genome Sequencing Center for Infectious Disease"/>
            <person name="Wu L."/>
            <person name="Ma J."/>
        </authorList>
    </citation>
    <scope>NUCLEOTIDE SEQUENCE [LARGE SCALE GENOMIC DNA]</scope>
    <source>
        <strain evidence="2">CCM 7480</strain>
    </source>
</reference>
<organism evidence="1 2">
    <name type="scientific">Massilia haematophila</name>
    <dbReference type="NCBI Taxonomy" id="457923"/>
    <lineage>
        <taxon>Bacteria</taxon>
        <taxon>Pseudomonadati</taxon>
        <taxon>Pseudomonadota</taxon>
        <taxon>Betaproteobacteria</taxon>
        <taxon>Burkholderiales</taxon>
        <taxon>Oxalobacteraceae</taxon>
        <taxon>Telluria group</taxon>
        <taxon>Massilia</taxon>
    </lineage>
</organism>
<gene>
    <name evidence="1" type="ORF">ACFOPH_04690</name>
</gene>
<dbReference type="Proteomes" id="UP001595665">
    <property type="component" value="Unassembled WGS sequence"/>
</dbReference>
<keyword evidence="2" id="KW-1185">Reference proteome</keyword>
<evidence type="ECO:0000313" key="2">
    <source>
        <dbReference type="Proteomes" id="UP001595665"/>
    </source>
</evidence>
<evidence type="ECO:0000313" key="1">
    <source>
        <dbReference type="EMBL" id="MFC3457542.1"/>
    </source>
</evidence>
<dbReference type="RefSeq" id="WP_379733850.1">
    <property type="nucleotide sequence ID" value="NZ_JBHRVV010000001.1"/>
</dbReference>
<name>A0ABV7PG95_9BURK</name>
<comment type="caution">
    <text evidence="1">The sequence shown here is derived from an EMBL/GenBank/DDBJ whole genome shotgun (WGS) entry which is preliminary data.</text>
</comment>
<sequence length="138" mass="15378">MNQPAVSLPFPIRTECPPGACVCGYERVLADPQADHRPLAIDRRQEQMLVARIERVTDYADLQHVQALIRKNVGAELRIAPGPNEVRTVRGIIIVLEDKPGLCRKVRQSVPAAVRRLLQEKPEIAYAILDAHDLFGSP</sequence>
<dbReference type="EMBL" id="JBHRVV010000001">
    <property type="protein sequence ID" value="MFC3457542.1"/>
    <property type="molecule type" value="Genomic_DNA"/>
</dbReference>
<proteinExistence type="predicted"/>
<accession>A0ABV7PG95</accession>